<organism evidence="2 3">
    <name type="scientific">Chthoniobacter flavus Ellin428</name>
    <dbReference type="NCBI Taxonomy" id="497964"/>
    <lineage>
        <taxon>Bacteria</taxon>
        <taxon>Pseudomonadati</taxon>
        <taxon>Verrucomicrobiota</taxon>
        <taxon>Spartobacteria</taxon>
        <taxon>Chthoniobacterales</taxon>
        <taxon>Chthoniobacteraceae</taxon>
        <taxon>Chthoniobacter</taxon>
    </lineage>
</organism>
<gene>
    <name evidence="2" type="ORF">CfE428DRAFT_3574</name>
</gene>
<keyword evidence="3" id="KW-1185">Reference proteome</keyword>
<dbReference type="InterPro" id="IPR015946">
    <property type="entry name" value="KH_dom-like_a/b"/>
</dbReference>
<evidence type="ECO:0000256" key="1">
    <source>
        <dbReference type="SAM" id="MobiDB-lite"/>
    </source>
</evidence>
<dbReference type="STRING" id="497964.CfE428DRAFT_3574"/>
<dbReference type="AlphaFoldDB" id="B4D3T6"/>
<evidence type="ECO:0000313" key="3">
    <source>
        <dbReference type="Proteomes" id="UP000005824"/>
    </source>
</evidence>
<accession>B4D3T6</accession>
<dbReference type="EMBL" id="ABVL01000010">
    <property type="protein sequence ID" value="EDY18916.1"/>
    <property type="molecule type" value="Genomic_DNA"/>
</dbReference>
<comment type="caution">
    <text evidence="2">The sequence shown here is derived from an EMBL/GenBank/DDBJ whole genome shotgun (WGS) entry which is preliminary data.</text>
</comment>
<evidence type="ECO:0000313" key="2">
    <source>
        <dbReference type="EMBL" id="EDY18916.1"/>
    </source>
</evidence>
<dbReference type="PANTHER" id="PTHR42830">
    <property type="entry name" value="OSMOTICALLY INDUCIBLE FAMILY PROTEIN"/>
    <property type="match status" value="1"/>
</dbReference>
<protein>
    <submittedName>
        <fullName evidence="2">OsmC family protein</fullName>
    </submittedName>
</protein>
<proteinExistence type="predicted"/>
<dbReference type="SUPFAM" id="SSF82784">
    <property type="entry name" value="OsmC-like"/>
    <property type="match status" value="1"/>
</dbReference>
<reference evidence="2 3" key="1">
    <citation type="journal article" date="2011" name="J. Bacteriol.">
        <title>Genome sequence of Chthoniobacter flavus Ellin428, an aerobic heterotrophic soil bacterium.</title>
        <authorList>
            <person name="Kant R."/>
            <person name="van Passel M.W."/>
            <person name="Palva A."/>
            <person name="Lucas S."/>
            <person name="Lapidus A."/>
            <person name="Glavina Del Rio T."/>
            <person name="Dalin E."/>
            <person name="Tice H."/>
            <person name="Bruce D."/>
            <person name="Goodwin L."/>
            <person name="Pitluck S."/>
            <person name="Larimer F.W."/>
            <person name="Land M.L."/>
            <person name="Hauser L."/>
            <person name="Sangwan P."/>
            <person name="de Vos W.M."/>
            <person name="Janssen P.H."/>
            <person name="Smidt H."/>
        </authorList>
    </citation>
    <scope>NUCLEOTIDE SEQUENCE [LARGE SCALE GENOMIC DNA]</scope>
    <source>
        <strain evidence="2 3">Ellin428</strain>
    </source>
</reference>
<dbReference type="Gene3D" id="3.30.300.20">
    <property type="match status" value="1"/>
</dbReference>
<dbReference type="Pfam" id="PF02566">
    <property type="entry name" value="OsmC"/>
    <property type="match status" value="1"/>
</dbReference>
<feature type="region of interest" description="Disordered" evidence="1">
    <location>
        <begin position="1"/>
        <end position="20"/>
    </location>
</feature>
<dbReference type="InterPro" id="IPR003718">
    <property type="entry name" value="OsmC/Ohr_fam"/>
</dbReference>
<dbReference type="InterPro" id="IPR036102">
    <property type="entry name" value="OsmC/Ohrsf"/>
</dbReference>
<dbReference type="InParanoid" id="B4D3T6"/>
<dbReference type="InterPro" id="IPR052707">
    <property type="entry name" value="OsmC_Ohr_Peroxiredoxin"/>
</dbReference>
<name>B4D3T6_9BACT</name>
<dbReference type="Proteomes" id="UP000005824">
    <property type="component" value="Unassembled WGS sequence"/>
</dbReference>
<dbReference type="eggNOG" id="COG1764">
    <property type="taxonomic scope" value="Bacteria"/>
</dbReference>
<dbReference type="PANTHER" id="PTHR42830:SF2">
    <property type="entry name" value="OSMC_OHR FAMILY PROTEIN"/>
    <property type="match status" value="1"/>
</dbReference>
<sequence>MFDGGLTVPASPSPQVVPTPWSNPANIDPEEAYVASLSSCHMLTFLWLAGKAGFLVESYRDEAAGVMAKNERGSSWVSKVTLHPQIVWSGEKQPTAEEIDKLHHRSHEECYIANSVKTEVVVAG</sequence>